<evidence type="ECO:0000256" key="1">
    <source>
        <dbReference type="SAM" id="MobiDB-lite"/>
    </source>
</evidence>
<name>E2AV15_CAMFO</name>
<evidence type="ECO:0000313" key="2">
    <source>
        <dbReference type="EMBL" id="EFN62733.1"/>
    </source>
</evidence>
<organism evidence="3">
    <name type="scientific">Camponotus floridanus</name>
    <name type="common">Florida carpenter ant</name>
    <dbReference type="NCBI Taxonomy" id="104421"/>
    <lineage>
        <taxon>Eukaryota</taxon>
        <taxon>Metazoa</taxon>
        <taxon>Ecdysozoa</taxon>
        <taxon>Arthropoda</taxon>
        <taxon>Hexapoda</taxon>
        <taxon>Insecta</taxon>
        <taxon>Pterygota</taxon>
        <taxon>Neoptera</taxon>
        <taxon>Endopterygota</taxon>
        <taxon>Hymenoptera</taxon>
        <taxon>Apocrita</taxon>
        <taxon>Aculeata</taxon>
        <taxon>Formicoidea</taxon>
        <taxon>Formicidae</taxon>
        <taxon>Formicinae</taxon>
        <taxon>Camponotus</taxon>
    </lineage>
</organism>
<accession>E2AV15</accession>
<sequence length="324" mass="36501">MSFLPRFRHRRRHCRHYETLDTRFDVSHRNANYESPDAIRLSVRGSRLQRQLFVASSRTVRAIVSAPVISVRINVQLEAPSITRAEEQNRPEKARTERTGRRPISATNNIIAVPRKRCVCDREGEAPEDEVFSLYPAYGVQSREREEEEEAEEEEEEETPRLGHIGENPFDNGSWGKEHFQPSTVPWQLNPRGHGRPSKDTFLRIVAGESLLILTPVNPTDGKHRLAGVELSRYTRQHSNTTRTAACLVPLDHLFGKLCKFLNLVCIKQKGGGDAGGGGDGGGSSSLLAAIVRRQRWSGEVREGSAKLSVERIEILDLLLGIRW</sequence>
<proteinExistence type="predicted"/>
<dbReference type="EMBL" id="GL442974">
    <property type="protein sequence ID" value="EFN62733.1"/>
    <property type="molecule type" value="Genomic_DNA"/>
</dbReference>
<reference evidence="2 3" key="1">
    <citation type="journal article" date="2010" name="Science">
        <title>Genomic comparison of the ants Camponotus floridanus and Harpegnathos saltator.</title>
        <authorList>
            <person name="Bonasio R."/>
            <person name="Zhang G."/>
            <person name="Ye C."/>
            <person name="Mutti N.S."/>
            <person name="Fang X."/>
            <person name="Qin N."/>
            <person name="Donahue G."/>
            <person name="Yang P."/>
            <person name="Li Q."/>
            <person name="Li C."/>
            <person name="Zhang P."/>
            <person name="Huang Z."/>
            <person name="Berger S.L."/>
            <person name="Reinberg D."/>
            <person name="Wang J."/>
            <person name="Liebig J."/>
        </authorList>
    </citation>
    <scope>NUCLEOTIDE SEQUENCE [LARGE SCALE GENOMIC DNA]</scope>
    <source>
        <strain evidence="3">C129</strain>
    </source>
</reference>
<dbReference type="OrthoDB" id="5830876at2759"/>
<protein>
    <submittedName>
        <fullName evidence="2">Uncharacterized protein</fullName>
    </submittedName>
</protein>
<gene>
    <name evidence="2" type="ORF">EAG_01430</name>
</gene>
<evidence type="ECO:0000313" key="3">
    <source>
        <dbReference type="Proteomes" id="UP000000311"/>
    </source>
</evidence>
<dbReference type="Proteomes" id="UP000000311">
    <property type="component" value="Unassembled WGS sequence"/>
</dbReference>
<keyword evidence="3" id="KW-1185">Reference proteome</keyword>
<feature type="compositionally biased region" description="Acidic residues" evidence="1">
    <location>
        <begin position="146"/>
        <end position="158"/>
    </location>
</feature>
<feature type="region of interest" description="Disordered" evidence="1">
    <location>
        <begin position="140"/>
        <end position="167"/>
    </location>
</feature>
<dbReference type="AlphaFoldDB" id="E2AV15"/>
<dbReference type="InParanoid" id="E2AV15"/>